<dbReference type="RefSeq" id="WP_110293413.1">
    <property type="nucleotide sequence ID" value="NZ_QJKF01000002.1"/>
</dbReference>
<name>A0A318KCU0_9NOCA</name>
<dbReference type="Pfam" id="PF24092">
    <property type="entry name" value="DUF7373_C"/>
    <property type="match status" value="1"/>
</dbReference>
<keyword evidence="4" id="KW-1185">Reference proteome</keyword>
<feature type="domain" description="DUF7373" evidence="1">
    <location>
        <begin position="76"/>
        <end position="272"/>
    </location>
</feature>
<comment type="caution">
    <text evidence="3">The sequence shown here is derived from an EMBL/GenBank/DDBJ whole genome shotgun (WGS) entry which is preliminary data.</text>
</comment>
<protein>
    <submittedName>
        <fullName evidence="3">Uncharacterized protein</fullName>
    </submittedName>
</protein>
<evidence type="ECO:0000259" key="1">
    <source>
        <dbReference type="Pfam" id="PF24088"/>
    </source>
</evidence>
<dbReference type="InterPro" id="IPR056463">
    <property type="entry name" value="DUF7373_C"/>
</dbReference>
<accession>A0A318KCU0</accession>
<dbReference type="EMBL" id="QJKF01000002">
    <property type="protein sequence ID" value="PXX68879.1"/>
    <property type="molecule type" value="Genomic_DNA"/>
</dbReference>
<dbReference type="InterPro" id="IPR055797">
    <property type="entry name" value="DUF7373"/>
</dbReference>
<sequence length="420" mass="44416">MPQMISIAEHHTDEKTIRAAAHGSDRRYDGALHALLRMVVVAAMLTVAACSSEGSQRQVVPSAAATTSADRPAERHRLGALAEGARMAEALVLPAEVDPALVYPGTSGVLTRTMLLVSVGHNDVIRDAATKNGLLTGFVSAGSDSTGSSFTTVLTHGVMRFPDESSATRAAEDLGHAASTSRGMLETESRQAVSLSGAPDTRFCLYKHHSGSNEGGSVDSMAFTPHGKFVVFTRVSSRTDTEAAAMTISAVDLQRPLLDSFAATDQGRFSELSSDPEGMYALSVGDDSGESGSYGPRGAAHFAYDQVRALQSFQEVGMTSVGIRGTYAYRTRDPEAAQLLAKVLADSAVRYRRIRSDTLVPATSPPEAGNSRCWSIAAGGNNSWHCVLSEGSYVGEIWAGSESEAHDLTARQQRAFAATR</sequence>
<proteinExistence type="predicted"/>
<evidence type="ECO:0000259" key="2">
    <source>
        <dbReference type="Pfam" id="PF24092"/>
    </source>
</evidence>
<evidence type="ECO:0000313" key="3">
    <source>
        <dbReference type="EMBL" id="PXX68879.1"/>
    </source>
</evidence>
<dbReference type="Proteomes" id="UP000247569">
    <property type="component" value="Unassembled WGS sequence"/>
</dbReference>
<feature type="domain" description="DUF7373" evidence="2">
    <location>
        <begin position="286"/>
        <end position="412"/>
    </location>
</feature>
<gene>
    <name evidence="3" type="ORF">DFR70_102565</name>
</gene>
<dbReference type="AlphaFoldDB" id="A0A318KCU0"/>
<reference evidence="3 4" key="1">
    <citation type="submission" date="2018-05" db="EMBL/GenBank/DDBJ databases">
        <title>Genomic Encyclopedia of Type Strains, Phase IV (KMG-IV): sequencing the most valuable type-strain genomes for metagenomic binning, comparative biology and taxonomic classification.</title>
        <authorList>
            <person name="Goeker M."/>
        </authorList>
    </citation>
    <scope>NUCLEOTIDE SEQUENCE [LARGE SCALE GENOMIC DNA]</scope>
    <source>
        <strain evidence="3 4">DSM 44704</strain>
    </source>
</reference>
<organism evidence="3 4">
    <name type="scientific">Nocardia tenerifensis</name>
    <dbReference type="NCBI Taxonomy" id="228006"/>
    <lineage>
        <taxon>Bacteria</taxon>
        <taxon>Bacillati</taxon>
        <taxon>Actinomycetota</taxon>
        <taxon>Actinomycetes</taxon>
        <taxon>Mycobacteriales</taxon>
        <taxon>Nocardiaceae</taxon>
        <taxon>Nocardia</taxon>
    </lineage>
</organism>
<dbReference type="Pfam" id="PF24088">
    <property type="entry name" value="DUF7373"/>
    <property type="match status" value="1"/>
</dbReference>
<evidence type="ECO:0000313" key="4">
    <source>
        <dbReference type="Proteomes" id="UP000247569"/>
    </source>
</evidence>